<comment type="caution">
    <text evidence="2">The sequence shown here is derived from an EMBL/GenBank/DDBJ whole genome shotgun (WGS) entry which is preliminary data.</text>
</comment>
<dbReference type="Proteomes" id="UP001595075">
    <property type="component" value="Unassembled WGS sequence"/>
</dbReference>
<keyword evidence="1" id="KW-1133">Transmembrane helix</keyword>
<feature type="transmembrane region" description="Helical" evidence="1">
    <location>
        <begin position="106"/>
        <end position="128"/>
    </location>
</feature>
<keyword evidence="1" id="KW-0472">Membrane</keyword>
<evidence type="ECO:0000313" key="2">
    <source>
        <dbReference type="EMBL" id="KAL2063982.1"/>
    </source>
</evidence>
<keyword evidence="3" id="KW-1185">Reference proteome</keyword>
<name>A0ABR4C254_9HELO</name>
<feature type="transmembrane region" description="Helical" evidence="1">
    <location>
        <begin position="70"/>
        <end position="94"/>
    </location>
</feature>
<protein>
    <submittedName>
        <fullName evidence="2">Uncharacterized protein</fullName>
    </submittedName>
</protein>
<sequence length="181" mass="20294">MVLNLIYKVVYHARQLFAPQVLSSGSNNLNPTLLSIGQAGHYLQSRYFSIPDRYGFFTAGPPRLQVYQGFLVVAICSMVIISSFLLGFLGLVIAQEPQSEKRIFRVVWDLVLIQAALIGSVVALVWVFECTDRKRTADYVWKDWKSRIERGYVPCGHLPQGSIGCEESVIYLTNLQSSDGS</sequence>
<gene>
    <name evidence="2" type="ORF">VTL71DRAFT_4476</name>
</gene>
<reference evidence="2 3" key="1">
    <citation type="journal article" date="2024" name="Commun. Biol.">
        <title>Comparative genomic analysis of thermophilic fungi reveals convergent evolutionary adaptations and gene losses.</title>
        <authorList>
            <person name="Steindorff A.S."/>
            <person name="Aguilar-Pontes M.V."/>
            <person name="Robinson A.J."/>
            <person name="Andreopoulos B."/>
            <person name="LaButti K."/>
            <person name="Kuo A."/>
            <person name="Mondo S."/>
            <person name="Riley R."/>
            <person name="Otillar R."/>
            <person name="Haridas S."/>
            <person name="Lipzen A."/>
            <person name="Grimwood J."/>
            <person name="Schmutz J."/>
            <person name="Clum A."/>
            <person name="Reid I.D."/>
            <person name="Moisan M.C."/>
            <person name="Butler G."/>
            <person name="Nguyen T.T.M."/>
            <person name="Dewar K."/>
            <person name="Conant G."/>
            <person name="Drula E."/>
            <person name="Henrissat B."/>
            <person name="Hansel C."/>
            <person name="Singer S."/>
            <person name="Hutchinson M.I."/>
            <person name="de Vries R.P."/>
            <person name="Natvig D.O."/>
            <person name="Powell A.J."/>
            <person name="Tsang A."/>
            <person name="Grigoriev I.V."/>
        </authorList>
    </citation>
    <scope>NUCLEOTIDE SEQUENCE [LARGE SCALE GENOMIC DNA]</scope>
    <source>
        <strain evidence="2 3">CBS 494.80</strain>
    </source>
</reference>
<accession>A0ABR4C254</accession>
<organism evidence="2 3">
    <name type="scientific">Oculimacula yallundae</name>
    <dbReference type="NCBI Taxonomy" id="86028"/>
    <lineage>
        <taxon>Eukaryota</taxon>
        <taxon>Fungi</taxon>
        <taxon>Dikarya</taxon>
        <taxon>Ascomycota</taxon>
        <taxon>Pezizomycotina</taxon>
        <taxon>Leotiomycetes</taxon>
        <taxon>Helotiales</taxon>
        <taxon>Ploettnerulaceae</taxon>
        <taxon>Oculimacula</taxon>
    </lineage>
</organism>
<keyword evidence="1" id="KW-0812">Transmembrane</keyword>
<dbReference type="EMBL" id="JAZHXI010000014">
    <property type="protein sequence ID" value="KAL2063982.1"/>
    <property type="molecule type" value="Genomic_DNA"/>
</dbReference>
<proteinExistence type="predicted"/>
<evidence type="ECO:0000256" key="1">
    <source>
        <dbReference type="SAM" id="Phobius"/>
    </source>
</evidence>
<evidence type="ECO:0000313" key="3">
    <source>
        <dbReference type="Proteomes" id="UP001595075"/>
    </source>
</evidence>